<dbReference type="Proteomes" id="UP000267516">
    <property type="component" value="Segment"/>
</dbReference>
<organism evidence="1">
    <name type="scientific">White spot syndrome virus</name>
    <dbReference type="NCBI Taxonomy" id="342409"/>
    <lineage>
        <taxon>Viruses</taxon>
        <taxon>Viruses incertae sedis</taxon>
        <taxon>Naldaviricetes</taxon>
        <taxon>Nimaviridae</taxon>
        <taxon>Whispovirus</taxon>
    </lineage>
</organism>
<proteinExistence type="predicted"/>
<accession>A0A2D3I5Q1</accession>
<name>A0A2D3I5Q1_9VIRU</name>
<evidence type="ECO:0000313" key="1">
    <source>
        <dbReference type="EMBL" id="ATU83705.1"/>
    </source>
</evidence>
<sequence>MVFMFFSDADSPKYNSWRIMESTSIVSLFTNSMSLSISWHTSLSSLILLEFPVSAAGAVADAVAISPSDASSMELGGGAATDNMAVISWMILE</sequence>
<protein>
    <submittedName>
        <fullName evidence="1">ORF99</fullName>
    </submittedName>
</protein>
<dbReference type="EMBL" id="MF768985">
    <property type="protein sequence ID" value="ATU83705.1"/>
    <property type="molecule type" value="Genomic_DNA"/>
</dbReference>
<reference evidence="1" key="1">
    <citation type="journal article" date="2018" name="Aquaculture">
        <title>Complete genome sequence of a white spot syndrome virus associated with a disease incursion in Australia.</title>
        <authorList>
            <person name="Oakey J."/>
            <person name="Smith C.S."/>
        </authorList>
    </citation>
    <scope>NUCLEOTIDE SEQUENCE [LARGE SCALE GENOMIC DNA]</scope>
    <source>
        <strain evidence="1">WSSV-AU</strain>
    </source>
</reference>